<dbReference type="Proteomes" id="UP000063699">
    <property type="component" value="Chromosome"/>
</dbReference>
<reference evidence="2 3" key="1">
    <citation type="submission" date="2015-07" db="EMBL/GenBank/DDBJ databases">
        <title>Genome sequencing of Kibdelosporangium phytohabitans.</title>
        <authorList>
            <person name="Qin S."/>
            <person name="Xing K."/>
        </authorList>
    </citation>
    <scope>NUCLEOTIDE SEQUENCE [LARGE SCALE GENOMIC DNA]</scope>
    <source>
        <strain evidence="2 3">KLBMP1111</strain>
    </source>
</reference>
<dbReference type="InterPro" id="IPR050270">
    <property type="entry name" value="DegV_domain_contain"/>
</dbReference>
<evidence type="ECO:0000256" key="1">
    <source>
        <dbReference type="ARBA" id="ARBA00023121"/>
    </source>
</evidence>
<dbReference type="InterPro" id="IPR003797">
    <property type="entry name" value="DegV"/>
</dbReference>
<name>A0A0N9I9Z5_9PSEU</name>
<dbReference type="EMBL" id="CP012752">
    <property type="protein sequence ID" value="ALG13203.1"/>
    <property type="molecule type" value="Genomic_DNA"/>
</dbReference>
<dbReference type="SUPFAM" id="SSF82549">
    <property type="entry name" value="DAK1/DegV-like"/>
    <property type="match status" value="1"/>
</dbReference>
<keyword evidence="1" id="KW-0446">Lipid-binding</keyword>
<dbReference type="STRING" id="860235.AOZ06_45770"/>
<keyword evidence="3" id="KW-1185">Reference proteome</keyword>
<proteinExistence type="predicted"/>
<dbReference type="OrthoDB" id="9760324at2"/>
<dbReference type="PANTHER" id="PTHR33434">
    <property type="entry name" value="DEGV DOMAIN-CONTAINING PROTEIN DR_1986-RELATED"/>
    <property type="match status" value="1"/>
</dbReference>
<organism evidence="2 3">
    <name type="scientific">Kibdelosporangium phytohabitans</name>
    <dbReference type="NCBI Taxonomy" id="860235"/>
    <lineage>
        <taxon>Bacteria</taxon>
        <taxon>Bacillati</taxon>
        <taxon>Actinomycetota</taxon>
        <taxon>Actinomycetes</taxon>
        <taxon>Pseudonocardiales</taxon>
        <taxon>Pseudonocardiaceae</taxon>
        <taxon>Kibdelosporangium</taxon>
    </lineage>
</organism>
<dbReference type="AlphaFoldDB" id="A0A0N9I9Z5"/>
<evidence type="ECO:0000313" key="3">
    <source>
        <dbReference type="Proteomes" id="UP000063699"/>
    </source>
</evidence>
<protein>
    <submittedName>
        <fullName evidence="2">Fatty acid-binding protein DegV</fullName>
    </submittedName>
</protein>
<dbReference type="RefSeq" id="WP_054295092.1">
    <property type="nucleotide sequence ID" value="NZ_CP012752.1"/>
</dbReference>
<dbReference type="NCBIfam" id="TIGR00762">
    <property type="entry name" value="DegV"/>
    <property type="match status" value="1"/>
</dbReference>
<dbReference type="GO" id="GO:0008289">
    <property type="term" value="F:lipid binding"/>
    <property type="evidence" value="ECO:0007669"/>
    <property type="project" value="UniProtKB-KW"/>
</dbReference>
<dbReference type="InterPro" id="IPR043168">
    <property type="entry name" value="DegV_C"/>
</dbReference>
<dbReference type="Gene3D" id="3.30.1180.10">
    <property type="match status" value="1"/>
</dbReference>
<dbReference type="PROSITE" id="PS51482">
    <property type="entry name" value="DEGV"/>
    <property type="match status" value="1"/>
</dbReference>
<gene>
    <name evidence="2" type="ORF">AOZ06_45770</name>
</gene>
<dbReference type="KEGG" id="kphy:AOZ06_45770"/>
<accession>A0A0N9I9Z5</accession>
<evidence type="ECO:0000313" key="2">
    <source>
        <dbReference type="EMBL" id="ALG13203.1"/>
    </source>
</evidence>
<dbReference type="Pfam" id="PF02645">
    <property type="entry name" value="DegV"/>
    <property type="match status" value="1"/>
</dbReference>
<sequence length="280" mass="29554">MHGRVAVVTDSTACLPADLARQWGVSVAQIQIRIGDQVAEEHQVPTEHLISAMRNRTPVTTAPPEPGTFYRLYQQVAQNADAIVSVHVSSRLSETCKAASRAAGQMRIPVHIVDSATCGMSLGYAVLAAARVAGAGGNPRRVIDAAVKRCRASSELIYVDTLDYLRRGGKIGAAAALVGNALSLKPVLTVQEGQIAPQDKGFGSDRALRKMVETAVSRAGHGMVDIAVEHFGNMGRATTILEELKPRLDHVRDAVITEVSSSIGVHVGPGAVGITVSRAE</sequence>
<dbReference type="Gene3D" id="3.40.50.10170">
    <property type="match status" value="1"/>
</dbReference>
<dbReference type="PANTHER" id="PTHR33434:SF2">
    <property type="entry name" value="FATTY ACID-BINDING PROTEIN TM_1468"/>
    <property type="match status" value="1"/>
</dbReference>